<proteinExistence type="predicted"/>
<accession>A0A5E7UUN5</accession>
<evidence type="ECO:0000256" key="1">
    <source>
        <dbReference type="SAM" id="Phobius"/>
    </source>
</evidence>
<dbReference type="AlphaFoldDB" id="A0A5E7UUN5"/>
<sequence>MSYYIPWAAWLVWCAVVSLYMIKDVLYCTPGINYETAIAGSHVG</sequence>
<reference evidence="2 3" key="1">
    <citation type="submission" date="2019-09" db="EMBL/GenBank/DDBJ databases">
        <authorList>
            <person name="Chandra G."/>
            <person name="Truman W A."/>
        </authorList>
    </citation>
    <scope>NUCLEOTIDE SEQUENCE [LARGE SCALE GENOMIC DNA]</scope>
    <source>
        <strain evidence="2">PS928</strain>
    </source>
</reference>
<gene>
    <name evidence="2" type="ORF">PS928_04244</name>
</gene>
<feature type="transmembrane region" description="Helical" evidence="1">
    <location>
        <begin position="6"/>
        <end position="22"/>
    </location>
</feature>
<keyword evidence="1" id="KW-1133">Transmembrane helix</keyword>
<keyword evidence="1" id="KW-0472">Membrane</keyword>
<evidence type="ECO:0000313" key="2">
    <source>
        <dbReference type="EMBL" id="VVQ15297.1"/>
    </source>
</evidence>
<evidence type="ECO:0000313" key="3">
    <source>
        <dbReference type="Proteomes" id="UP000381378"/>
    </source>
</evidence>
<keyword evidence="1" id="KW-0812">Transmembrane</keyword>
<organism evidence="2 3">
    <name type="scientific">Pseudomonas fluorescens</name>
    <dbReference type="NCBI Taxonomy" id="294"/>
    <lineage>
        <taxon>Bacteria</taxon>
        <taxon>Pseudomonadati</taxon>
        <taxon>Pseudomonadota</taxon>
        <taxon>Gammaproteobacteria</taxon>
        <taxon>Pseudomonadales</taxon>
        <taxon>Pseudomonadaceae</taxon>
        <taxon>Pseudomonas</taxon>
    </lineage>
</organism>
<dbReference type="EMBL" id="CABVJF010000017">
    <property type="protein sequence ID" value="VVQ15297.1"/>
    <property type="molecule type" value="Genomic_DNA"/>
</dbReference>
<protein>
    <submittedName>
        <fullName evidence="2">Uncharacterized protein</fullName>
    </submittedName>
</protein>
<name>A0A5E7UUN5_PSEFL</name>
<dbReference type="Proteomes" id="UP000381378">
    <property type="component" value="Unassembled WGS sequence"/>
</dbReference>